<dbReference type="SMART" id="SM00225">
    <property type="entry name" value="BTB"/>
    <property type="match status" value="2"/>
</dbReference>
<reference evidence="4" key="1">
    <citation type="submission" date="2022-11" db="UniProtKB">
        <authorList>
            <consortium name="WormBaseParasite"/>
        </authorList>
    </citation>
    <scope>IDENTIFICATION</scope>
</reference>
<evidence type="ECO:0000259" key="2">
    <source>
        <dbReference type="PROSITE" id="PS50144"/>
    </source>
</evidence>
<dbReference type="InterPro" id="IPR008974">
    <property type="entry name" value="TRAF-like"/>
</dbReference>
<evidence type="ECO:0000259" key="1">
    <source>
        <dbReference type="PROSITE" id="PS50097"/>
    </source>
</evidence>
<dbReference type="PROSITE" id="PS50144">
    <property type="entry name" value="MATH"/>
    <property type="match status" value="1"/>
</dbReference>
<accession>A0A914QM55</accession>
<name>A0A914QM55_9BILA</name>
<proteinExistence type="predicted"/>
<dbReference type="CDD" id="cd00121">
    <property type="entry name" value="MATH"/>
    <property type="match status" value="1"/>
</dbReference>
<evidence type="ECO:0000313" key="4">
    <source>
        <dbReference type="WBParaSite" id="PDA_v2.g4689.t1"/>
    </source>
</evidence>
<feature type="domain" description="MATH" evidence="2">
    <location>
        <begin position="153"/>
        <end position="275"/>
    </location>
</feature>
<dbReference type="Gene3D" id="3.30.710.10">
    <property type="entry name" value="Potassium Channel Kv1.1, Chain A"/>
    <property type="match status" value="2"/>
</dbReference>
<evidence type="ECO:0000313" key="3">
    <source>
        <dbReference type="Proteomes" id="UP000887578"/>
    </source>
</evidence>
<dbReference type="PANTHER" id="PTHR24413">
    <property type="entry name" value="SPECKLE-TYPE POZ PROTEIN"/>
    <property type="match status" value="1"/>
</dbReference>
<dbReference type="SUPFAM" id="SSF49599">
    <property type="entry name" value="TRAF domain-like"/>
    <property type="match status" value="2"/>
</dbReference>
<protein>
    <submittedName>
        <fullName evidence="4">BTB/POZ domain-containing protein</fullName>
    </submittedName>
</protein>
<organism evidence="3 4">
    <name type="scientific">Panagrolaimus davidi</name>
    <dbReference type="NCBI Taxonomy" id="227884"/>
    <lineage>
        <taxon>Eukaryota</taxon>
        <taxon>Metazoa</taxon>
        <taxon>Ecdysozoa</taxon>
        <taxon>Nematoda</taxon>
        <taxon>Chromadorea</taxon>
        <taxon>Rhabditida</taxon>
        <taxon>Tylenchina</taxon>
        <taxon>Panagrolaimomorpha</taxon>
        <taxon>Panagrolaimoidea</taxon>
        <taxon>Panagrolaimidae</taxon>
        <taxon>Panagrolaimus</taxon>
    </lineage>
</organism>
<dbReference type="InterPro" id="IPR011333">
    <property type="entry name" value="SKP1/BTB/POZ_sf"/>
</dbReference>
<dbReference type="Pfam" id="PF22486">
    <property type="entry name" value="MATH_2"/>
    <property type="match status" value="1"/>
</dbReference>
<dbReference type="WBParaSite" id="PDA_v2.g4689.t1">
    <property type="protein sequence ID" value="PDA_v2.g4689.t1"/>
    <property type="gene ID" value="PDA_v2.g4689"/>
</dbReference>
<sequence>MIEYPFAYEWTIDEDRLKALKGSNNFLFLESERFTIFHGSDVQYYLRLYPNGDNDGRRGTTCVFLYLIFENGKKIQASYTFSIKSMNCSRNFNYIYENSDGCGYSVCNVNELFDSNEKFIHKGKFIVNVEGNLKIENVLTKQYFKHMTEYSFVLEWTISLERLKALKDSTKTKYLESEKYTAFHGSDVKYCLQLYPNGNTDACRGQVMIFLHMELENEKNVEADYKYSIANWSHKSYHLFEQSCGIGTSCCIFNELLNPKNKFIVDGKITVKVEGTLRTENTNYENELKLLQSKWKNNVNFGDLWKNDFKDCTFVSDGKEIKAHKCVISHYSPVFSAMLNQNCSIYYKLFTSAEKKICVTDFSLKTVEQFLKYCYNQNIVSLMSAENAILLLKFAEKYSVAELKKNLEEYLITILTKSIVCEVINCAIVVKSTKLQSKCLEYFVECLSKKEFVPNIKLLEKDFFISALAKLCCNQTEIDSKKDLGFLVTNWKTTKNFHDLWNIGHEDCTIIVDGKEISFLKVHKSVLAFYSPIFAEIRRISDFPFEIVEMAVKLCYHRSLVSNISAKDGILLLKFAKKYSIEMIKKNLEEYFCENLTKSIVCELINCTTDGNSEKLQKKCFEYFFQCLTKKEFVPKMELLEKEFLLKVISKLTCKKSQTL</sequence>
<dbReference type="CDD" id="cd18186">
    <property type="entry name" value="BTB_POZ_ZBTB_KLHL-like"/>
    <property type="match status" value="1"/>
</dbReference>
<dbReference type="InterPro" id="IPR002083">
    <property type="entry name" value="MATH/TRAF_dom"/>
</dbReference>
<dbReference type="Pfam" id="PF00651">
    <property type="entry name" value="BTB"/>
    <property type="match status" value="2"/>
</dbReference>
<dbReference type="AlphaFoldDB" id="A0A914QM55"/>
<feature type="domain" description="BTB" evidence="1">
    <location>
        <begin position="310"/>
        <end position="379"/>
    </location>
</feature>
<dbReference type="Gene3D" id="2.60.210.10">
    <property type="entry name" value="Apoptosis, Tumor Necrosis Factor Receptor Associated Protein 2, Chain A"/>
    <property type="match status" value="2"/>
</dbReference>
<dbReference type="PROSITE" id="PS50097">
    <property type="entry name" value="BTB"/>
    <property type="match status" value="2"/>
</dbReference>
<dbReference type="GO" id="GO:0030163">
    <property type="term" value="P:protein catabolic process"/>
    <property type="evidence" value="ECO:0007669"/>
    <property type="project" value="UniProtKB-ARBA"/>
</dbReference>
<dbReference type="Proteomes" id="UP000887578">
    <property type="component" value="Unplaced"/>
</dbReference>
<dbReference type="InterPro" id="IPR000210">
    <property type="entry name" value="BTB/POZ_dom"/>
</dbReference>
<keyword evidence="3" id="KW-1185">Reference proteome</keyword>
<feature type="domain" description="BTB" evidence="1">
    <location>
        <begin position="506"/>
        <end position="585"/>
    </location>
</feature>
<dbReference type="SUPFAM" id="SSF54695">
    <property type="entry name" value="POZ domain"/>
    <property type="match status" value="2"/>
</dbReference>